<dbReference type="Gene3D" id="2.120.10.90">
    <property type="entry name" value="DNA gyrase/topoisomerase IV, subunit A, C-terminal"/>
    <property type="match status" value="1"/>
</dbReference>
<evidence type="ECO:0000259" key="10">
    <source>
        <dbReference type="PROSITE" id="PS52040"/>
    </source>
</evidence>
<dbReference type="FunFam" id="1.10.268.10:FF:000001">
    <property type="entry name" value="DNA gyrase subunit A"/>
    <property type="match status" value="1"/>
</dbReference>
<feature type="domain" description="Topo IIA-type catalytic" evidence="10">
    <location>
        <begin position="1"/>
        <end position="312"/>
    </location>
</feature>
<accession>A0A7C0U305</accession>
<comment type="caution">
    <text evidence="8">Lacks conserved residue(s) required for the propagation of feature annotation.</text>
</comment>
<evidence type="ECO:0000256" key="6">
    <source>
        <dbReference type="ARBA" id="ARBA00023235"/>
    </source>
</evidence>
<comment type="caution">
    <text evidence="11">The sequence shown here is derived from an EMBL/GenBank/DDBJ whole genome shotgun (WGS) entry which is preliminary data.</text>
</comment>
<dbReference type="Gene3D" id="1.10.268.10">
    <property type="entry name" value="Topoisomerase, domain 3"/>
    <property type="match status" value="1"/>
</dbReference>
<dbReference type="SUPFAM" id="SSF56719">
    <property type="entry name" value="Type II DNA topoisomerase"/>
    <property type="match status" value="1"/>
</dbReference>
<evidence type="ECO:0000256" key="4">
    <source>
        <dbReference type="ARBA" id="ARBA00023029"/>
    </source>
</evidence>
<evidence type="ECO:0000256" key="1">
    <source>
        <dbReference type="ARBA" id="ARBA00000185"/>
    </source>
</evidence>
<name>A0A7C0U305_DESA2</name>
<comment type="catalytic activity">
    <reaction evidence="1">
        <text>ATP-dependent breakage, passage and rejoining of double-stranded DNA.</text>
        <dbReference type="EC" id="5.6.2.2"/>
    </reaction>
</comment>
<dbReference type="InterPro" id="IPR006691">
    <property type="entry name" value="GyrA/parC_rep"/>
</dbReference>
<proteinExistence type="inferred from homology"/>
<dbReference type="InterPro" id="IPR013760">
    <property type="entry name" value="Topo_IIA-like_dom_sf"/>
</dbReference>
<organism evidence="11">
    <name type="scientific">Desulfofervidus auxilii</name>
    <dbReference type="NCBI Taxonomy" id="1621989"/>
    <lineage>
        <taxon>Bacteria</taxon>
        <taxon>Pseudomonadati</taxon>
        <taxon>Thermodesulfobacteriota</taxon>
        <taxon>Candidatus Desulfofervidia</taxon>
        <taxon>Candidatus Desulfofervidales</taxon>
        <taxon>Candidatus Desulfofervidaceae</taxon>
        <taxon>Candidatus Desulfofervidus</taxon>
    </lineage>
</organism>
<reference evidence="11" key="1">
    <citation type="journal article" date="2020" name="mSystems">
        <title>Genome- and Community-Level Interaction Insights into Carbon Utilization and Element Cycling Functions of Hydrothermarchaeota in Hydrothermal Sediment.</title>
        <authorList>
            <person name="Zhou Z."/>
            <person name="Liu Y."/>
            <person name="Xu W."/>
            <person name="Pan J."/>
            <person name="Luo Z.H."/>
            <person name="Li M."/>
        </authorList>
    </citation>
    <scope>NUCLEOTIDE SEQUENCE [LARGE SCALE GENOMIC DNA]</scope>
    <source>
        <strain evidence="11">HyVt-233</strain>
    </source>
</reference>
<dbReference type="GO" id="GO:0005524">
    <property type="term" value="F:ATP binding"/>
    <property type="evidence" value="ECO:0007669"/>
    <property type="project" value="InterPro"/>
</dbReference>
<dbReference type="Proteomes" id="UP000886289">
    <property type="component" value="Unassembled WGS sequence"/>
</dbReference>
<dbReference type="EC" id="5.6.2.2" evidence="3"/>
<dbReference type="GO" id="GO:0009330">
    <property type="term" value="C:DNA topoisomerase type II (double strand cut, ATP-hydrolyzing) complex"/>
    <property type="evidence" value="ECO:0007669"/>
    <property type="project" value="TreeGrafter"/>
</dbReference>
<dbReference type="PANTHER" id="PTHR43493:SF5">
    <property type="entry name" value="DNA GYRASE SUBUNIT A, CHLOROPLASTIC_MITOCHONDRIAL"/>
    <property type="match status" value="1"/>
</dbReference>
<dbReference type="PANTHER" id="PTHR43493">
    <property type="entry name" value="DNA GYRASE/TOPOISOMERASE SUBUNIT A"/>
    <property type="match status" value="1"/>
</dbReference>
<evidence type="ECO:0000313" key="11">
    <source>
        <dbReference type="EMBL" id="HDD44105.1"/>
    </source>
</evidence>
<evidence type="ECO:0000256" key="5">
    <source>
        <dbReference type="ARBA" id="ARBA00023125"/>
    </source>
</evidence>
<comment type="similarity">
    <text evidence="2">Belongs to the type II topoisomerase GyrA/ParC subunit family.</text>
</comment>
<feature type="coiled-coil region" evidence="9">
    <location>
        <begin position="250"/>
        <end position="298"/>
    </location>
</feature>
<sequence>NLGEVLDALIACIENPNISLDELMKIIPGPDFPTGGIIYGIEGIKEAYSKGKGIIYIRGKVEIEEKKGKTFLVIKEIPFQICKAKLVEKIAELIKEKKLEGISEIRDESDREGIRVVIELKKGEDAQVILNRLYTYTPLEISYGIILLALVNNRPLLLNLKDLLFHFIEHRKEIVIRRTRFELKKAKDRVHILEGLMLTLNHLDEIISLIRKAESPTSAKKDLIERFSLSEIQAQAILDMRLQRLTQLEREKLIKEYKDLIKDIERYESILSSEALVNEIIKDEFKELKETYADARKTEIRQKKEIISVEDLIPDEEVVVTITYRGYIKRIKLDVYKSQKRGGKGIIGTEVKKDDFVQDIFVASTHSYLLIFTAKGIAYALKVHEIPTAGRIATGKPLINLLRLSPQEKIAIILPIKDFENNYFITIVTKKGFIKRTSIKEFAFLSTTTRGIKAATIDSEDELVAGRLTDGKNEIFLLTRQGQCIRFKETNIRLMGRTAKGVKGIDLGYDDVVIGMETLNKNKGYILIITENGYGKRTPVEFFRPQNRGGKGIIAIKPSKKTGNVIGMCHVENSDEILLITNLGKIIRLKSEDISVMGRQAKGVKLINLGKDEKVAGLAKIVKKDVENFY</sequence>
<dbReference type="InterPro" id="IPR002205">
    <property type="entry name" value="Topo_IIA_dom_A"/>
</dbReference>
<dbReference type="AlphaFoldDB" id="A0A7C0U305"/>
<evidence type="ECO:0000256" key="7">
    <source>
        <dbReference type="ARBA" id="ARBA00063644"/>
    </source>
</evidence>
<dbReference type="GO" id="GO:0005737">
    <property type="term" value="C:cytoplasm"/>
    <property type="evidence" value="ECO:0007669"/>
    <property type="project" value="TreeGrafter"/>
</dbReference>
<gene>
    <name evidence="11" type="ORF">ENG63_04505</name>
</gene>
<dbReference type="GO" id="GO:0006265">
    <property type="term" value="P:DNA topological change"/>
    <property type="evidence" value="ECO:0007669"/>
    <property type="project" value="InterPro"/>
</dbReference>
<dbReference type="InterPro" id="IPR050220">
    <property type="entry name" value="Type_II_DNA_Topoisomerases"/>
</dbReference>
<evidence type="ECO:0000256" key="8">
    <source>
        <dbReference type="PROSITE-ProRule" id="PRU01384"/>
    </source>
</evidence>
<comment type="subunit">
    <text evidence="7">Heterotetramer composed of ParC and ParE.</text>
</comment>
<evidence type="ECO:0000256" key="3">
    <source>
        <dbReference type="ARBA" id="ARBA00012895"/>
    </source>
</evidence>
<dbReference type="GO" id="GO:0003677">
    <property type="term" value="F:DNA binding"/>
    <property type="evidence" value="ECO:0007669"/>
    <property type="project" value="UniProtKB-UniRule"/>
</dbReference>
<dbReference type="FunFam" id="2.120.10.90:FF:000005">
    <property type="entry name" value="DNA topoisomerase 4 subunit A"/>
    <property type="match status" value="1"/>
</dbReference>
<dbReference type="Pfam" id="PF03989">
    <property type="entry name" value="DNA_gyraseA_C"/>
    <property type="match status" value="6"/>
</dbReference>
<evidence type="ECO:0000256" key="2">
    <source>
        <dbReference type="ARBA" id="ARBA00008263"/>
    </source>
</evidence>
<keyword evidence="5 8" id="KW-0238">DNA-binding</keyword>
<dbReference type="GO" id="GO:0003918">
    <property type="term" value="F:DNA topoisomerase type II (double strand cut, ATP-hydrolyzing) activity"/>
    <property type="evidence" value="ECO:0007669"/>
    <property type="project" value="UniProtKB-EC"/>
</dbReference>
<feature type="non-terminal residue" evidence="11">
    <location>
        <position position="1"/>
    </location>
</feature>
<dbReference type="InterPro" id="IPR013757">
    <property type="entry name" value="Topo_IIA_A_a_sf"/>
</dbReference>
<evidence type="ECO:0000256" key="9">
    <source>
        <dbReference type="SAM" id="Coils"/>
    </source>
</evidence>
<dbReference type="Gene3D" id="3.30.1360.40">
    <property type="match status" value="1"/>
</dbReference>
<dbReference type="SMART" id="SM00434">
    <property type="entry name" value="TOP4c"/>
    <property type="match status" value="1"/>
</dbReference>
<keyword evidence="6" id="KW-0413">Isomerase</keyword>
<dbReference type="PROSITE" id="PS52040">
    <property type="entry name" value="TOPO_IIA"/>
    <property type="match status" value="1"/>
</dbReference>
<dbReference type="InterPro" id="IPR035516">
    <property type="entry name" value="Gyrase/topoIV_suA_C"/>
</dbReference>
<dbReference type="FunFam" id="3.30.1360.40:FF:000002">
    <property type="entry name" value="DNA gyrase subunit A"/>
    <property type="match status" value="1"/>
</dbReference>
<dbReference type="EMBL" id="DRBS01000176">
    <property type="protein sequence ID" value="HDD44105.1"/>
    <property type="molecule type" value="Genomic_DNA"/>
</dbReference>
<dbReference type="Pfam" id="PF00521">
    <property type="entry name" value="DNA_topoisoIV"/>
    <property type="match status" value="1"/>
</dbReference>
<dbReference type="SUPFAM" id="SSF101904">
    <property type="entry name" value="GyrA/ParC C-terminal domain-like"/>
    <property type="match status" value="1"/>
</dbReference>
<keyword evidence="9" id="KW-0175">Coiled coil</keyword>
<keyword evidence="4" id="KW-0799">Topoisomerase</keyword>
<protein>
    <recommendedName>
        <fullName evidence="3">DNA topoisomerase (ATP-hydrolyzing)</fullName>
        <ecNumber evidence="3">5.6.2.2</ecNumber>
    </recommendedName>
</protein>